<dbReference type="STRING" id="573321.SAMN04488505_106199"/>
<dbReference type="SUPFAM" id="SSF52218">
    <property type="entry name" value="Flavoproteins"/>
    <property type="match status" value="1"/>
</dbReference>
<keyword evidence="1" id="KW-1133">Transmembrane helix</keyword>
<keyword evidence="1" id="KW-0812">Transmembrane</keyword>
<proteinExistence type="predicted"/>
<accession>A0A1H8BFD8</accession>
<evidence type="ECO:0008006" key="4">
    <source>
        <dbReference type="Google" id="ProtNLM"/>
    </source>
</evidence>
<dbReference type="Proteomes" id="UP000198984">
    <property type="component" value="Unassembled WGS sequence"/>
</dbReference>
<organism evidence="2 3">
    <name type="scientific">Chitinophaga rupis</name>
    <dbReference type="NCBI Taxonomy" id="573321"/>
    <lineage>
        <taxon>Bacteria</taxon>
        <taxon>Pseudomonadati</taxon>
        <taxon>Bacteroidota</taxon>
        <taxon>Chitinophagia</taxon>
        <taxon>Chitinophagales</taxon>
        <taxon>Chitinophagaceae</taxon>
        <taxon>Chitinophaga</taxon>
    </lineage>
</organism>
<evidence type="ECO:0000313" key="2">
    <source>
        <dbReference type="EMBL" id="SEM80577.1"/>
    </source>
</evidence>
<evidence type="ECO:0000256" key="1">
    <source>
        <dbReference type="SAM" id="Phobius"/>
    </source>
</evidence>
<feature type="transmembrane region" description="Helical" evidence="1">
    <location>
        <begin position="265"/>
        <end position="287"/>
    </location>
</feature>
<protein>
    <recommendedName>
        <fullName evidence="4">Dialkylrecorsinol condensing enzyme</fullName>
    </recommendedName>
</protein>
<reference evidence="2 3" key="1">
    <citation type="submission" date="2016-10" db="EMBL/GenBank/DDBJ databases">
        <authorList>
            <person name="de Groot N.N."/>
        </authorList>
    </citation>
    <scope>NUCLEOTIDE SEQUENCE [LARGE SCALE GENOMIC DNA]</scope>
    <source>
        <strain evidence="2 3">DSM 21039</strain>
    </source>
</reference>
<dbReference type="OrthoDB" id="4547866at2"/>
<evidence type="ECO:0000313" key="3">
    <source>
        <dbReference type="Proteomes" id="UP000198984"/>
    </source>
</evidence>
<keyword evidence="3" id="KW-1185">Reference proteome</keyword>
<dbReference type="Gene3D" id="3.40.50.360">
    <property type="match status" value="1"/>
</dbReference>
<keyword evidence="1" id="KW-0472">Membrane</keyword>
<name>A0A1H8BFD8_9BACT</name>
<dbReference type="AlphaFoldDB" id="A0A1H8BFD8"/>
<dbReference type="EMBL" id="FOBB01000006">
    <property type="protein sequence ID" value="SEM80577.1"/>
    <property type="molecule type" value="Genomic_DNA"/>
</dbReference>
<dbReference type="RefSeq" id="WP_089917604.1">
    <property type="nucleotide sequence ID" value="NZ_FOBB01000006.1"/>
</dbReference>
<dbReference type="InterPro" id="IPR029039">
    <property type="entry name" value="Flavoprotein-like_sf"/>
</dbReference>
<sequence length="308" mass="34955">MAKQKILIIYYTQTGQLKRIIDRVVTPLQAQADIVYEEIVPVQPFTFPWDKQTFYDTMPETVLGRPRSVQPLKVNPDEHFDLVILAYQPWFLSPSQPTAAFLQSEGAARLLKGKKVLTLIGARNMWLNAQEKVKTYLHQAGAQLVGNIALVDTSSNLISVMTVLRWQFKGKKEATRFLPPAGVQEKEIQAADRFATPIAQALQQGNWEQLHPQLRQQDAVTLKPNLVVLEDRGIRAFRYWSKFISAKGGPGAPERQGRVSMYRGLLLLGIFVLTPITKISSMITLLVKRNQLLQEVEYFKGIDLRTEK</sequence>
<gene>
    <name evidence="2" type="ORF">SAMN04488505_106199</name>
</gene>